<dbReference type="VEuPathDB" id="FungiDB:RhiirA1_472509"/>
<dbReference type="InterPro" id="IPR001810">
    <property type="entry name" value="F-box_dom"/>
</dbReference>
<reference evidence="2 3" key="1">
    <citation type="submission" date="2016-04" db="EMBL/GenBank/DDBJ databases">
        <title>Genome analyses suggest a sexual origin of heterokaryosis in a supposedly ancient asexual fungus.</title>
        <authorList>
            <person name="Ropars J."/>
            <person name="Sedzielewska K."/>
            <person name="Noel J."/>
            <person name="Charron P."/>
            <person name="Farinelli L."/>
            <person name="Marton T."/>
            <person name="Kruger M."/>
            <person name="Pelin A."/>
            <person name="Brachmann A."/>
            <person name="Corradi N."/>
        </authorList>
    </citation>
    <scope>NUCLEOTIDE SEQUENCE [LARGE SCALE GENOMIC DNA]</scope>
    <source>
        <strain evidence="2 3">C2</strain>
    </source>
</reference>
<feature type="non-terminal residue" evidence="2">
    <location>
        <position position="87"/>
    </location>
</feature>
<accession>A0A2N1KUJ5</accession>
<organism evidence="2 3">
    <name type="scientific">Rhizophagus irregularis</name>
    <dbReference type="NCBI Taxonomy" id="588596"/>
    <lineage>
        <taxon>Eukaryota</taxon>
        <taxon>Fungi</taxon>
        <taxon>Fungi incertae sedis</taxon>
        <taxon>Mucoromycota</taxon>
        <taxon>Glomeromycotina</taxon>
        <taxon>Glomeromycetes</taxon>
        <taxon>Glomerales</taxon>
        <taxon>Glomeraceae</taxon>
        <taxon>Rhizophagus</taxon>
    </lineage>
</organism>
<evidence type="ECO:0000259" key="1">
    <source>
        <dbReference type="PROSITE" id="PS50181"/>
    </source>
</evidence>
<name>A0A2N1KUJ5_9GLOM</name>
<gene>
    <name evidence="2" type="ORF">RhiirC2_805302</name>
</gene>
<dbReference type="Proteomes" id="UP000233469">
    <property type="component" value="Unassembled WGS sequence"/>
</dbReference>
<protein>
    <recommendedName>
        <fullName evidence="1">F-box domain-containing protein</fullName>
    </recommendedName>
</protein>
<dbReference type="SUPFAM" id="SSF81383">
    <property type="entry name" value="F-box domain"/>
    <property type="match status" value="1"/>
</dbReference>
<reference evidence="2 3" key="2">
    <citation type="submission" date="2017-10" db="EMBL/GenBank/DDBJ databases">
        <title>Extensive intraspecific genome diversity in a model arbuscular mycorrhizal fungus.</title>
        <authorList>
            <person name="Chen E.C.H."/>
            <person name="Morin E."/>
            <person name="Baudet D."/>
            <person name="Noel J."/>
            <person name="Ndikumana S."/>
            <person name="Charron P."/>
            <person name="St-Onge C."/>
            <person name="Giorgi J."/>
            <person name="Grigoriev I.V."/>
            <person name="Roux C."/>
            <person name="Martin F.M."/>
            <person name="Corradi N."/>
        </authorList>
    </citation>
    <scope>NUCLEOTIDE SEQUENCE [LARGE SCALE GENOMIC DNA]</scope>
    <source>
        <strain evidence="2 3">C2</strain>
    </source>
</reference>
<evidence type="ECO:0000313" key="2">
    <source>
        <dbReference type="EMBL" id="PKK40813.1"/>
    </source>
</evidence>
<sequence length="87" mass="10587">MLDRLPVEIVERIVTKIPDTDLIAASKVDSVWWQEVRHEAYKRWKIYATIIGNIYREIQAIRKREEKEEIEWLEAEYAVEDLNNWRD</sequence>
<proteinExistence type="predicted"/>
<dbReference type="AlphaFoldDB" id="A0A2N1KUJ5"/>
<dbReference type="PROSITE" id="PS50181">
    <property type="entry name" value="FBOX"/>
    <property type="match status" value="1"/>
</dbReference>
<dbReference type="InterPro" id="IPR036047">
    <property type="entry name" value="F-box-like_dom_sf"/>
</dbReference>
<dbReference type="EMBL" id="LLXL01010300">
    <property type="protein sequence ID" value="PKK40813.1"/>
    <property type="molecule type" value="Genomic_DNA"/>
</dbReference>
<feature type="domain" description="F-box" evidence="1">
    <location>
        <begin position="1"/>
        <end position="47"/>
    </location>
</feature>
<comment type="caution">
    <text evidence="2">The sequence shown here is derived from an EMBL/GenBank/DDBJ whole genome shotgun (WGS) entry which is preliminary data.</text>
</comment>
<dbReference type="CDD" id="cd09917">
    <property type="entry name" value="F-box_SF"/>
    <property type="match status" value="1"/>
</dbReference>
<evidence type="ECO:0000313" key="3">
    <source>
        <dbReference type="Proteomes" id="UP000233469"/>
    </source>
</evidence>